<dbReference type="OrthoDB" id="26525at2759"/>
<dbReference type="InterPro" id="IPR043582">
    <property type="entry name" value="CaBP1/2/4/5"/>
</dbReference>
<dbReference type="PROSITE" id="PS50222">
    <property type="entry name" value="EF_HAND_2"/>
    <property type="match status" value="2"/>
</dbReference>
<dbReference type="RefSeq" id="XP_010780999.1">
    <property type="nucleotide sequence ID" value="XM_010782697.1"/>
</dbReference>
<evidence type="ECO:0000313" key="5">
    <source>
        <dbReference type="Proteomes" id="UP000504611"/>
    </source>
</evidence>
<dbReference type="SMART" id="SM00054">
    <property type="entry name" value="EFh"/>
    <property type="match status" value="2"/>
</dbReference>
<dbReference type="Pfam" id="PF13499">
    <property type="entry name" value="EF-hand_7"/>
    <property type="match status" value="1"/>
</dbReference>
<dbReference type="GO" id="GO:0005737">
    <property type="term" value="C:cytoplasm"/>
    <property type="evidence" value="ECO:0007669"/>
    <property type="project" value="TreeGrafter"/>
</dbReference>
<dbReference type="SUPFAM" id="SSF47473">
    <property type="entry name" value="EF-hand"/>
    <property type="match status" value="1"/>
</dbReference>
<feature type="domain" description="EF-hand" evidence="4">
    <location>
        <begin position="93"/>
        <end position="125"/>
    </location>
</feature>
<dbReference type="InterPro" id="IPR018247">
    <property type="entry name" value="EF_Hand_1_Ca_BS"/>
</dbReference>
<evidence type="ECO:0000256" key="1">
    <source>
        <dbReference type="ARBA" id="ARBA00022723"/>
    </source>
</evidence>
<dbReference type="PANTHER" id="PTHR45917:SF6">
    <property type="entry name" value="CALCIUM-BINDING PROTEIN 4 ISOFORM X1"/>
    <property type="match status" value="1"/>
</dbReference>
<dbReference type="AlphaFoldDB" id="A0A6I9NSY0"/>
<accession>A0A6I9NSY0</accession>
<proteinExistence type="predicted"/>
<keyword evidence="1" id="KW-0479">Metal-binding</keyword>
<keyword evidence="2" id="KW-0677">Repeat</keyword>
<dbReference type="FunFam" id="1.10.238.10:FF:000037">
    <property type="entry name" value="calcium-binding protein 1 isoform X2"/>
    <property type="match status" value="1"/>
</dbReference>
<dbReference type="GO" id="GO:0005246">
    <property type="term" value="F:calcium channel regulator activity"/>
    <property type="evidence" value="ECO:0007669"/>
    <property type="project" value="TreeGrafter"/>
</dbReference>
<dbReference type="InterPro" id="IPR002048">
    <property type="entry name" value="EF_hand_dom"/>
</dbReference>
<name>A0A6I9NSY0_9TELE</name>
<reference evidence="6" key="1">
    <citation type="submission" date="2025-08" db="UniProtKB">
        <authorList>
            <consortium name="RefSeq"/>
        </authorList>
    </citation>
    <scope>IDENTIFICATION</scope>
    <source>
        <tissue evidence="6">Muscle</tissue>
    </source>
</reference>
<keyword evidence="5" id="KW-1185">Reference proteome</keyword>
<organism evidence="5 6">
    <name type="scientific">Notothenia coriiceps</name>
    <name type="common">black rockcod</name>
    <dbReference type="NCBI Taxonomy" id="8208"/>
    <lineage>
        <taxon>Eukaryota</taxon>
        <taxon>Metazoa</taxon>
        <taxon>Chordata</taxon>
        <taxon>Craniata</taxon>
        <taxon>Vertebrata</taxon>
        <taxon>Euteleostomi</taxon>
        <taxon>Actinopterygii</taxon>
        <taxon>Neopterygii</taxon>
        <taxon>Teleostei</taxon>
        <taxon>Neoteleostei</taxon>
        <taxon>Acanthomorphata</taxon>
        <taxon>Eupercaria</taxon>
        <taxon>Perciformes</taxon>
        <taxon>Notothenioidei</taxon>
        <taxon>Nototheniidae</taxon>
        <taxon>Notothenia</taxon>
    </lineage>
</organism>
<gene>
    <name evidence="6" type="primary">LOC104955369</name>
</gene>
<dbReference type="PANTHER" id="PTHR45917">
    <property type="entry name" value="CALCIUM-BINDING PROTEIN 1-RELATED"/>
    <property type="match status" value="1"/>
</dbReference>
<evidence type="ECO:0000256" key="2">
    <source>
        <dbReference type="ARBA" id="ARBA00022737"/>
    </source>
</evidence>
<dbReference type="KEGG" id="ncc:104955369"/>
<dbReference type="GeneID" id="104955369"/>
<evidence type="ECO:0000259" key="4">
    <source>
        <dbReference type="PROSITE" id="PS50222"/>
    </source>
</evidence>
<evidence type="ECO:0000256" key="3">
    <source>
        <dbReference type="ARBA" id="ARBA00022837"/>
    </source>
</evidence>
<sequence>MGPEITSVTSRAKKPYVRKKDIILLLCKYGGGGHVDFDDFCELMGPRMLAETAHMVGLKELRCAFKQFDCDGDGKITHDELKEGMKNLLGEKLKKGELEEILSDIDLNKDGSIDFDEFVMMLSAR</sequence>
<dbReference type="CDD" id="cd00051">
    <property type="entry name" value="EFh"/>
    <property type="match status" value="1"/>
</dbReference>
<dbReference type="Proteomes" id="UP000504611">
    <property type="component" value="Unplaced"/>
</dbReference>
<evidence type="ECO:0000313" key="6">
    <source>
        <dbReference type="RefSeq" id="XP_010780999.1"/>
    </source>
</evidence>
<keyword evidence="3" id="KW-0106">Calcium</keyword>
<protein>
    <submittedName>
        <fullName evidence="6">Calcium-binding protein 1</fullName>
    </submittedName>
</protein>
<dbReference type="PROSITE" id="PS00018">
    <property type="entry name" value="EF_HAND_1"/>
    <property type="match status" value="2"/>
</dbReference>
<feature type="domain" description="EF-hand" evidence="4">
    <location>
        <begin position="56"/>
        <end position="91"/>
    </location>
</feature>
<dbReference type="Gene3D" id="1.10.238.10">
    <property type="entry name" value="EF-hand"/>
    <property type="match status" value="1"/>
</dbReference>
<dbReference type="InterPro" id="IPR011992">
    <property type="entry name" value="EF-hand-dom_pair"/>
</dbReference>
<dbReference type="GO" id="GO:0005509">
    <property type="term" value="F:calcium ion binding"/>
    <property type="evidence" value="ECO:0007669"/>
    <property type="project" value="InterPro"/>
</dbReference>